<dbReference type="Proteomes" id="UP000623467">
    <property type="component" value="Unassembled WGS sequence"/>
</dbReference>
<name>A0A8H7DLA9_9AGAR</name>
<organism evidence="2 3">
    <name type="scientific">Mycena sanguinolenta</name>
    <dbReference type="NCBI Taxonomy" id="230812"/>
    <lineage>
        <taxon>Eukaryota</taxon>
        <taxon>Fungi</taxon>
        <taxon>Dikarya</taxon>
        <taxon>Basidiomycota</taxon>
        <taxon>Agaricomycotina</taxon>
        <taxon>Agaricomycetes</taxon>
        <taxon>Agaricomycetidae</taxon>
        <taxon>Agaricales</taxon>
        <taxon>Marasmiineae</taxon>
        <taxon>Mycenaceae</taxon>
        <taxon>Mycena</taxon>
    </lineage>
</organism>
<dbReference type="EMBL" id="JACAZH010000001">
    <property type="protein sequence ID" value="KAF7378310.1"/>
    <property type="molecule type" value="Genomic_DNA"/>
</dbReference>
<protein>
    <submittedName>
        <fullName evidence="2">Uncharacterized protein</fullName>
    </submittedName>
</protein>
<reference evidence="2" key="1">
    <citation type="submission" date="2020-05" db="EMBL/GenBank/DDBJ databases">
        <title>Mycena genomes resolve the evolution of fungal bioluminescence.</title>
        <authorList>
            <person name="Tsai I.J."/>
        </authorList>
    </citation>
    <scope>NUCLEOTIDE SEQUENCE</scope>
    <source>
        <strain evidence="2">160909Yilan</strain>
    </source>
</reference>
<accession>A0A8H7DLA9</accession>
<comment type="caution">
    <text evidence="2">The sequence shown here is derived from an EMBL/GenBank/DDBJ whole genome shotgun (WGS) entry which is preliminary data.</text>
</comment>
<keyword evidence="3" id="KW-1185">Reference proteome</keyword>
<evidence type="ECO:0000313" key="3">
    <source>
        <dbReference type="Proteomes" id="UP000623467"/>
    </source>
</evidence>
<sequence>MAKESAAQKNKRRREKRAGPSSVSIPNHLAAPPLPHPSEWPDDVRAFVYGPLSADDDGNVEPLTVPIASVRTVPRGPAPVSWADETAETFPLPLSLPPRDWSTLRSDVAHPWRTIRRRNRRLRPERRPFPQSLPKILMAHHLPPPPPPAIIDIPPFPITPPPTFPARTAYGLVHSNLALACACVLPDVSLAVQEILEIAGGPPEDREDLLGVLPPDRLVFLTVLTAIAALDGVFQRFLYPVIADFTDHWVAHLRQDSFG</sequence>
<gene>
    <name evidence="2" type="ORF">MSAN_00256600</name>
</gene>
<feature type="region of interest" description="Disordered" evidence="1">
    <location>
        <begin position="1"/>
        <end position="42"/>
    </location>
</feature>
<evidence type="ECO:0000256" key="1">
    <source>
        <dbReference type="SAM" id="MobiDB-lite"/>
    </source>
</evidence>
<evidence type="ECO:0000313" key="2">
    <source>
        <dbReference type="EMBL" id="KAF7378310.1"/>
    </source>
</evidence>
<dbReference type="OrthoDB" id="2999240at2759"/>
<dbReference type="AlphaFoldDB" id="A0A8H7DLA9"/>
<proteinExistence type="predicted"/>